<dbReference type="Gene3D" id="3.40.50.1820">
    <property type="entry name" value="alpha/beta hydrolase"/>
    <property type="match status" value="1"/>
</dbReference>
<dbReference type="InterPro" id="IPR005152">
    <property type="entry name" value="Lipase_secreted"/>
</dbReference>
<dbReference type="GO" id="GO:0016042">
    <property type="term" value="P:lipid catabolic process"/>
    <property type="evidence" value="ECO:0007669"/>
    <property type="project" value="InterPro"/>
</dbReference>
<dbReference type="EMBL" id="UINC01050495">
    <property type="protein sequence ID" value="SVB63524.1"/>
    <property type="molecule type" value="Genomic_DNA"/>
</dbReference>
<dbReference type="AlphaFoldDB" id="A0A382FME4"/>
<feature type="domain" description="AB hydrolase-1" evidence="1">
    <location>
        <begin position="269"/>
        <end position="364"/>
    </location>
</feature>
<dbReference type="PANTHER" id="PTHR34853:SF1">
    <property type="entry name" value="LIPASE 5"/>
    <property type="match status" value="1"/>
</dbReference>
<feature type="non-terminal residue" evidence="2">
    <location>
        <position position="447"/>
    </location>
</feature>
<reference evidence="2" key="1">
    <citation type="submission" date="2018-05" db="EMBL/GenBank/DDBJ databases">
        <authorList>
            <person name="Lanie J.A."/>
            <person name="Ng W.-L."/>
            <person name="Kazmierczak K.M."/>
            <person name="Andrzejewski T.M."/>
            <person name="Davidsen T.M."/>
            <person name="Wayne K.J."/>
            <person name="Tettelin H."/>
            <person name="Glass J.I."/>
            <person name="Rusch D."/>
            <person name="Podicherti R."/>
            <person name="Tsui H.-C.T."/>
            <person name="Winkler M.E."/>
        </authorList>
    </citation>
    <scope>NUCLEOTIDE SEQUENCE</scope>
</reference>
<dbReference type="Pfam" id="PF00561">
    <property type="entry name" value="Abhydrolase_1"/>
    <property type="match status" value="1"/>
</dbReference>
<sequence length="447" mass="48557">MRAWLDGKPENPDTMRRFHRFALLFPLILLAACGGKHSSVSATAITNSNPATTEPIMLDILDRIPAENSTISPKYSSMNIVHTGQAGMTFTYSGDCQPDGQAIRRSLTELNDQNIDQIIDHKITCAEIKELTDYTARINATGTDSAAYKGELAFSTSSKSNASPVSVLNTVLTARESIDALFNTYLEEVLVDKLNPPGLVKPLVADIISELTQANWQHLGNPIATYRVISQQIAYQSRTPAGLTSADLTGLVAIPATDDGPFQQRNRVVVLTHATGSTPSDLDSTDAWYILANLIASQGYLVIAPDNWGRGGTSGQPETYLMNNRTSNNALDMILAILAADDYSEFHDQGLKTELTIIGYSQGGHSAIGLWQSILTSSHNLNVKEVYAGGAPYNLYQTFKGVLAHLDNNCNEDAYCRFVDAETTVPYVVNRILPGLLGYLETGFSET</sequence>
<dbReference type="SUPFAM" id="SSF53474">
    <property type="entry name" value="alpha/beta-Hydrolases"/>
    <property type="match status" value="1"/>
</dbReference>
<dbReference type="GO" id="GO:0004806">
    <property type="term" value="F:triacylglycerol lipase activity"/>
    <property type="evidence" value="ECO:0007669"/>
    <property type="project" value="InterPro"/>
</dbReference>
<evidence type="ECO:0000259" key="1">
    <source>
        <dbReference type="Pfam" id="PF00561"/>
    </source>
</evidence>
<dbReference type="InterPro" id="IPR029058">
    <property type="entry name" value="AB_hydrolase_fold"/>
</dbReference>
<evidence type="ECO:0000313" key="2">
    <source>
        <dbReference type="EMBL" id="SVB63524.1"/>
    </source>
</evidence>
<dbReference type="PROSITE" id="PS51257">
    <property type="entry name" value="PROKAR_LIPOPROTEIN"/>
    <property type="match status" value="1"/>
</dbReference>
<protein>
    <recommendedName>
        <fullName evidence="1">AB hydrolase-1 domain-containing protein</fullName>
    </recommendedName>
</protein>
<accession>A0A382FME4</accession>
<gene>
    <name evidence="2" type="ORF">METZ01_LOCUS216378</name>
</gene>
<organism evidence="2">
    <name type="scientific">marine metagenome</name>
    <dbReference type="NCBI Taxonomy" id="408172"/>
    <lineage>
        <taxon>unclassified sequences</taxon>
        <taxon>metagenomes</taxon>
        <taxon>ecological metagenomes</taxon>
    </lineage>
</organism>
<dbReference type="PANTHER" id="PTHR34853">
    <property type="match status" value="1"/>
</dbReference>
<dbReference type="InterPro" id="IPR000073">
    <property type="entry name" value="AB_hydrolase_1"/>
</dbReference>
<proteinExistence type="predicted"/>
<name>A0A382FME4_9ZZZZ</name>